<dbReference type="InterPro" id="IPR003705">
    <property type="entry name" value="CbiN"/>
</dbReference>
<protein>
    <recommendedName>
        <fullName evidence="10">Cobalt transport protein CbiN</fullName>
    </recommendedName>
    <alternativeName>
        <fullName evidence="10">Energy-coupling factor transporter probable substrate-capture protein CbiN</fullName>
        <shortName evidence="10">ECF transporter S component CbiN</shortName>
    </alternativeName>
</protein>
<dbReference type="GO" id="GO:0009236">
    <property type="term" value="P:cobalamin biosynthetic process"/>
    <property type="evidence" value="ECO:0007669"/>
    <property type="project" value="UniProtKB-UniRule"/>
</dbReference>
<keyword evidence="12" id="KW-1185">Reference proteome</keyword>
<dbReference type="AlphaFoldDB" id="A0A5M6IWX3"/>
<evidence type="ECO:0000256" key="7">
    <source>
        <dbReference type="ARBA" id="ARBA00023065"/>
    </source>
</evidence>
<keyword evidence="5 10" id="KW-0812">Transmembrane</keyword>
<evidence type="ECO:0000256" key="4">
    <source>
        <dbReference type="ARBA" id="ARBA00022573"/>
    </source>
</evidence>
<dbReference type="EMBL" id="VWPK01000009">
    <property type="protein sequence ID" value="KAA5612826.1"/>
    <property type="molecule type" value="Genomic_DNA"/>
</dbReference>
<keyword evidence="4 10" id="KW-0169">Cobalamin biosynthesis</keyword>
<comment type="caution">
    <text evidence="11">The sequence shown here is derived from an EMBL/GenBank/DDBJ whole genome shotgun (WGS) entry which is preliminary data.</text>
</comment>
<keyword evidence="7 10" id="KW-0406">Ion transport</keyword>
<name>A0A5M6IWX3_9PROT</name>
<keyword evidence="8 10" id="KW-0472">Membrane</keyword>
<comment type="function">
    <text evidence="10">Part of the energy-coupling factor (ECF) transporter complex CbiMNOQ involved in cobalt import.</text>
</comment>
<sequence length="103" mass="11175">MRTQNILLGLGVVALAVLPLVLIQPAQEGEEIFGGSDDRATKLIETIHPGYKPWFTPLWEPPSGEVASMLFGVQSALGAGALAYALGFWRGRRQARRDDAARD</sequence>
<keyword evidence="9 10" id="KW-0170">Cobalt</keyword>
<dbReference type="Pfam" id="PF02553">
    <property type="entry name" value="CbiN"/>
    <property type="match status" value="1"/>
</dbReference>
<dbReference type="HAMAP" id="MF_00330">
    <property type="entry name" value="CbiN"/>
    <property type="match status" value="1"/>
</dbReference>
<comment type="subunit">
    <text evidence="10">Forms an energy-coupling factor (ECF) transporter complex composed of an ATP-binding protein (A component, CbiO), a transmembrane protein (T component, CbiQ) and 2 possible substrate-capture proteins (S components, CbiM and CbiN) of unknown stoichimetry.</text>
</comment>
<keyword evidence="6 10" id="KW-1133">Transmembrane helix</keyword>
<evidence type="ECO:0000313" key="12">
    <source>
        <dbReference type="Proteomes" id="UP000325255"/>
    </source>
</evidence>
<evidence type="ECO:0000256" key="6">
    <source>
        <dbReference type="ARBA" id="ARBA00022989"/>
    </source>
</evidence>
<evidence type="ECO:0000256" key="2">
    <source>
        <dbReference type="ARBA" id="ARBA00022448"/>
    </source>
</evidence>
<dbReference type="GO" id="GO:0015087">
    <property type="term" value="F:cobalt ion transmembrane transporter activity"/>
    <property type="evidence" value="ECO:0007669"/>
    <property type="project" value="UniProtKB-UniRule"/>
</dbReference>
<dbReference type="RefSeq" id="WP_150040053.1">
    <property type="nucleotide sequence ID" value="NZ_OW485601.1"/>
</dbReference>
<comment type="caution">
    <text evidence="10">Lacks conserved residue(s) required for the propagation of feature annotation.</text>
</comment>
<comment type="subcellular location">
    <subcellularLocation>
        <location evidence="10">Cell membrane</location>
        <topology evidence="10">Multi-pass membrane protein</topology>
    </subcellularLocation>
</comment>
<evidence type="ECO:0000256" key="9">
    <source>
        <dbReference type="ARBA" id="ARBA00023285"/>
    </source>
</evidence>
<dbReference type="PANTHER" id="PTHR38662">
    <property type="entry name" value="COBALT TRANSPORT PROTEIN CBIN"/>
    <property type="match status" value="1"/>
</dbReference>
<comment type="pathway">
    <text evidence="10">Cofactor biosynthesis; adenosylcobalamin biosynthesis.</text>
</comment>
<evidence type="ECO:0000256" key="1">
    <source>
        <dbReference type="ARBA" id="ARBA00022426"/>
    </source>
</evidence>
<keyword evidence="2 10" id="KW-0813">Transport</keyword>
<dbReference type="OrthoDB" id="1551318at2"/>
<evidence type="ECO:0000256" key="10">
    <source>
        <dbReference type="HAMAP-Rule" id="MF_00330"/>
    </source>
</evidence>
<dbReference type="NCBIfam" id="NF002780">
    <property type="entry name" value="PRK02898.1"/>
    <property type="match status" value="1"/>
</dbReference>
<feature type="transmembrane region" description="Helical" evidence="10">
    <location>
        <begin position="66"/>
        <end position="89"/>
    </location>
</feature>
<comment type="similarity">
    <text evidence="10">Belongs to the CbiN family.</text>
</comment>
<gene>
    <name evidence="10" type="primary">cbiN</name>
    <name evidence="11" type="ORF">F1189_07210</name>
</gene>
<evidence type="ECO:0000256" key="3">
    <source>
        <dbReference type="ARBA" id="ARBA00022475"/>
    </source>
</evidence>
<keyword evidence="3 10" id="KW-1003">Cell membrane</keyword>
<dbReference type="Proteomes" id="UP000325255">
    <property type="component" value="Unassembled WGS sequence"/>
</dbReference>
<dbReference type="NCBIfam" id="TIGR01165">
    <property type="entry name" value="cbiN"/>
    <property type="match status" value="1"/>
</dbReference>
<evidence type="ECO:0000256" key="8">
    <source>
        <dbReference type="ARBA" id="ARBA00023136"/>
    </source>
</evidence>
<evidence type="ECO:0000313" key="11">
    <source>
        <dbReference type="EMBL" id="KAA5612826.1"/>
    </source>
</evidence>
<dbReference type="PANTHER" id="PTHR38662:SF1">
    <property type="entry name" value="COBALT TRANSPORT PROTEIN CBIN"/>
    <property type="match status" value="1"/>
</dbReference>
<accession>A0A5M6IWX3</accession>
<organism evidence="11 12">
    <name type="scientific">Rhodovastum atsumiense</name>
    <dbReference type="NCBI Taxonomy" id="504468"/>
    <lineage>
        <taxon>Bacteria</taxon>
        <taxon>Pseudomonadati</taxon>
        <taxon>Pseudomonadota</taxon>
        <taxon>Alphaproteobacteria</taxon>
        <taxon>Acetobacterales</taxon>
        <taxon>Acetobacteraceae</taxon>
        <taxon>Rhodovastum</taxon>
    </lineage>
</organism>
<keyword evidence="1 10" id="KW-0171">Cobalt transport</keyword>
<evidence type="ECO:0000256" key="5">
    <source>
        <dbReference type="ARBA" id="ARBA00022692"/>
    </source>
</evidence>
<dbReference type="GO" id="GO:0005886">
    <property type="term" value="C:plasma membrane"/>
    <property type="evidence" value="ECO:0007669"/>
    <property type="project" value="UniProtKB-SubCell"/>
</dbReference>
<dbReference type="UniPathway" id="UPA00148"/>
<proteinExistence type="inferred from homology"/>
<reference evidence="11 12" key="1">
    <citation type="submission" date="2019-09" db="EMBL/GenBank/DDBJ databases">
        <title>Genome sequence of Rhodovastum atsumiense, a diverse member of the Acetobacteraceae family of non-sulfur purple photosynthetic bacteria.</title>
        <authorList>
            <person name="Meyer T."/>
            <person name="Kyndt J."/>
        </authorList>
    </citation>
    <scope>NUCLEOTIDE SEQUENCE [LARGE SCALE GENOMIC DNA]</scope>
    <source>
        <strain evidence="11 12">DSM 21279</strain>
    </source>
</reference>